<protein>
    <submittedName>
        <fullName evidence="2">Uncharacterized protein</fullName>
    </submittedName>
</protein>
<sequence>MSFILAWLSTLLVSFFSGFGAVSPPAQVPPTPITQAQLTQLEELSTQAIRAMKGGNFGEAEAY</sequence>
<dbReference type="AlphaFoldDB" id="A0A928VZN1"/>
<evidence type="ECO:0000313" key="3">
    <source>
        <dbReference type="Proteomes" id="UP000621799"/>
    </source>
</evidence>
<accession>A0A928VZN1</accession>
<keyword evidence="3" id="KW-1185">Reference proteome</keyword>
<feature type="chain" id="PRO_5037830705" evidence="1">
    <location>
        <begin position="21"/>
        <end position="63"/>
    </location>
</feature>
<evidence type="ECO:0000313" key="2">
    <source>
        <dbReference type="EMBL" id="MBE9042198.1"/>
    </source>
</evidence>
<name>A0A928VZN1_9CYAN</name>
<reference evidence="2" key="1">
    <citation type="submission" date="2020-10" db="EMBL/GenBank/DDBJ databases">
        <authorList>
            <person name="Castelo-Branco R."/>
            <person name="Eusebio N."/>
            <person name="Adriana R."/>
            <person name="Vieira A."/>
            <person name="Brugerolle De Fraissinette N."/>
            <person name="Rezende De Castro R."/>
            <person name="Schneider M.P."/>
            <person name="Vasconcelos V."/>
            <person name="Leao P.N."/>
        </authorList>
    </citation>
    <scope>NUCLEOTIDE SEQUENCE</scope>
    <source>
        <strain evidence="2">LEGE 11467</strain>
    </source>
</reference>
<keyword evidence="1" id="KW-0732">Signal</keyword>
<comment type="caution">
    <text evidence="2">The sequence shown here is derived from an EMBL/GenBank/DDBJ whole genome shotgun (WGS) entry which is preliminary data.</text>
</comment>
<dbReference type="Proteomes" id="UP000621799">
    <property type="component" value="Unassembled WGS sequence"/>
</dbReference>
<evidence type="ECO:0000256" key="1">
    <source>
        <dbReference type="SAM" id="SignalP"/>
    </source>
</evidence>
<dbReference type="EMBL" id="JADEXN010000314">
    <property type="protein sequence ID" value="MBE9042198.1"/>
    <property type="molecule type" value="Genomic_DNA"/>
</dbReference>
<feature type="signal peptide" evidence="1">
    <location>
        <begin position="1"/>
        <end position="20"/>
    </location>
</feature>
<organism evidence="2 3">
    <name type="scientific">Zarconia navalis LEGE 11467</name>
    <dbReference type="NCBI Taxonomy" id="1828826"/>
    <lineage>
        <taxon>Bacteria</taxon>
        <taxon>Bacillati</taxon>
        <taxon>Cyanobacteriota</taxon>
        <taxon>Cyanophyceae</taxon>
        <taxon>Oscillatoriophycideae</taxon>
        <taxon>Oscillatoriales</taxon>
        <taxon>Oscillatoriales incertae sedis</taxon>
        <taxon>Zarconia</taxon>
        <taxon>Zarconia navalis</taxon>
    </lineage>
</organism>
<proteinExistence type="predicted"/>
<dbReference type="RefSeq" id="WP_264322372.1">
    <property type="nucleotide sequence ID" value="NZ_JADEXN010000314.1"/>
</dbReference>
<feature type="non-terminal residue" evidence="2">
    <location>
        <position position="63"/>
    </location>
</feature>
<gene>
    <name evidence="2" type="ORF">IQ235_15575</name>
</gene>